<dbReference type="SMART" id="SM00448">
    <property type="entry name" value="REC"/>
    <property type="match status" value="1"/>
</dbReference>
<evidence type="ECO:0000256" key="14">
    <source>
        <dbReference type="PROSITE-ProRule" id="PRU00110"/>
    </source>
</evidence>
<keyword evidence="21" id="KW-1185">Reference proteome</keyword>
<dbReference type="InterPro" id="IPR005467">
    <property type="entry name" value="His_kinase_dom"/>
</dbReference>
<dbReference type="Gene3D" id="3.40.50.2300">
    <property type="match status" value="1"/>
</dbReference>
<keyword evidence="8" id="KW-0812">Transmembrane</keyword>
<dbReference type="CDD" id="cd16922">
    <property type="entry name" value="HATPase_EvgS-ArcB-TorS-like"/>
    <property type="match status" value="1"/>
</dbReference>
<dbReference type="InterPro" id="IPR036097">
    <property type="entry name" value="HisK_dim/P_sf"/>
</dbReference>
<dbReference type="InterPro" id="IPR003661">
    <property type="entry name" value="HisK_dim/P_dom"/>
</dbReference>
<evidence type="ECO:0000256" key="7">
    <source>
        <dbReference type="ARBA" id="ARBA00022679"/>
    </source>
</evidence>
<accession>A0ABX6V7F5</accession>
<reference evidence="20" key="1">
    <citation type="submission" date="2021-07" db="EMBL/GenBank/DDBJ databases">
        <title>Shewanella sp. YLB-07 whole genome sequence.</title>
        <authorList>
            <person name="Yu L."/>
        </authorList>
    </citation>
    <scope>NUCLEOTIDE SEQUENCE</scope>
    <source>
        <strain evidence="20">YLB-08</strain>
    </source>
</reference>
<dbReference type="InterPro" id="IPR003594">
    <property type="entry name" value="HATPase_dom"/>
</dbReference>
<sequence length="1148" mass="128056">MKSQKIRKLKFKVLSSLLISCFFAYSVSIFAFAEEVTKFTSSSTKARSILVVGMPHLAGESDIQIQELRAYLKSYWLDWGLEYHYEIEFQPVDLLSSSKVLHGGKVDILAAAFYHPEHENDQYVSIPYVTFSGALYRQYGSSSPSKKVALHLPHTGKGFDNPFLLKQTTNFCDLITDDSEIDLIYSWAPWLASEELKKLPRGMRFQKIQKTAPNLYMRAAVSRENRELMLKINQSMRSFDSVSSIQMWQKHISSETRFFKTALGEYASDLPIELQQYVLEHPVSRYAYFDGGFPPYLIQDETHVMGYIPDLLDTIGSRTGLTFYAERFATVNQAIDAIKNQRVDLLSNLFKTPQREREMLFSQPFDNSMTVIVSNRHSQFLRFDELKDKVISAVDGTQVSKKLKLLFPIEQILLVDTMDEALLAVAEGSADAFIGNGLNASFKIHKLNLGHLSVNKPQGFENDQLYYFGINKNKLALKTLLDLGLHSVGDIELDQLHQKWVSSVLVQGADKRYETLYRTVSTTGLVVILLALFLGTAIKIYLTNLRKTKLEVVNALALAEKSREHAEVLARAKTDFLARMSHEIRTPMNGVLGMAEALSYTKLSLEQKDLLDTLNGSAQNLMALLNDVLDFSKMDAGKLTVEQTPSNLDGLLTNVINNFRHKAKYAGLELNLRVDEQLSDNYLTDPTRVMQLLNNLISNSIKFTSSGFIELSAQLLAVDSCEPNIHTIRIDVRDTGIGIEPEKIATLFDPFTQAEGDTTRRFGGTGLGLSICKEITEALGGEVKVTSMPGKGSLFSIVLNLVSTEEVGILQGTANDDIDHILQCSSFSNLSILLAEDNPVNRKVIGGQLARLGLEVDLAENGLIAYQMYQQGNYDIIISDCHMPEMDGFALADKVNSEREGSRPRIIAITADALSGAEQSCLSAGFDNYIAKPCPLDILQQKLTAEILLLPAQESRCLENYEQLIVDREEIYGTNDFVVHASHPTEVDGDTSGLVIAEHNLIPEPLDTFPTVMLAEERGHPTNMVNPEDRDEICTHFNAEHLLELSGDDQDIATDILDVYLSGADEDLQQLEALVIGLEFHLLKDLAHRVKGSLRYLGALELGDISQCLELACVNEDIDSVESLVSELVKGLQQVKLEVSVWLQKEVG</sequence>
<dbReference type="PROSITE" id="PS50110">
    <property type="entry name" value="RESPONSE_REGULATORY"/>
    <property type="match status" value="1"/>
</dbReference>
<name>A0ABX6V7F5_9GAMM</name>
<feature type="domain" description="Response regulatory" evidence="18">
    <location>
        <begin position="831"/>
        <end position="947"/>
    </location>
</feature>
<evidence type="ECO:0000256" key="12">
    <source>
        <dbReference type="ARBA" id="ARBA00023012"/>
    </source>
</evidence>
<dbReference type="Gene3D" id="1.10.287.130">
    <property type="match status" value="1"/>
</dbReference>
<dbReference type="Pfam" id="PF00497">
    <property type="entry name" value="SBP_bac_3"/>
    <property type="match status" value="1"/>
</dbReference>
<dbReference type="Pfam" id="PF02518">
    <property type="entry name" value="HATPase_c"/>
    <property type="match status" value="1"/>
</dbReference>
<dbReference type="CDD" id="cd17546">
    <property type="entry name" value="REC_hyHK_CKI1_RcsC-like"/>
    <property type="match status" value="1"/>
</dbReference>
<dbReference type="EC" id="2.7.13.3" evidence="3"/>
<dbReference type="PANTHER" id="PTHR43047">
    <property type="entry name" value="TWO-COMPONENT HISTIDINE PROTEIN KINASE"/>
    <property type="match status" value="1"/>
</dbReference>
<dbReference type="SUPFAM" id="SSF47384">
    <property type="entry name" value="Homodimeric domain of signal transducing histidine kinase"/>
    <property type="match status" value="1"/>
</dbReference>
<dbReference type="SMART" id="SM00387">
    <property type="entry name" value="HATPase_c"/>
    <property type="match status" value="1"/>
</dbReference>
<evidence type="ECO:0000313" key="20">
    <source>
        <dbReference type="EMBL" id="QPG58430.2"/>
    </source>
</evidence>
<evidence type="ECO:0000256" key="2">
    <source>
        <dbReference type="ARBA" id="ARBA00004429"/>
    </source>
</evidence>
<dbReference type="InterPro" id="IPR036641">
    <property type="entry name" value="HPT_dom_sf"/>
</dbReference>
<evidence type="ECO:0000256" key="13">
    <source>
        <dbReference type="ARBA" id="ARBA00023136"/>
    </source>
</evidence>
<evidence type="ECO:0000313" key="21">
    <source>
        <dbReference type="Proteomes" id="UP000316416"/>
    </source>
</evidence>
<keyword evidence="6 15" id="KW-0597">Phosphoprotein</keyword>
<evidence type="ECO:0000256" key="3">
    <source>
        <dbReference type="ARBA" id="ARBA00012438"/>
    </source>
</evidence>
<keyword evidence="10" id="KW-0547">Nucleotide-binding</keyword>
<dbReference type="PRINTS" id="PR00344">
    <property type="entry name" value="BCTRLSENSOR"/>
</dbReference>
<dbReference type="SUPFAM" id="SSF52172">
    <property type="entry name" value="CheY-like"/>
    <property type="match status" value="1"/>
</dbReference>
<evidence type="ECO:0000256" key="1">
    <source>
        <dbReference type="ARBA" id="ARBA00000085"/>
    </source>
</evidence>
<keyword evidence="11" id="KW-1133">Transmembrane helix</keyword>
<feature type="signal peptide" evidence="16">
    <location>
        <begin position="1"/>
        <end position="33"/>
    </location>
</feature>
<feature type="modified residue" description="Phosphohistidine" evidence="14">
    <location>
        <position position="1088"/>
    </location>
</feature>
<keyword evidence="9" id="KW-0418">Kinase</keyword>
<dbReference type="PROSITE" id="PS50109">
    <property type="entry name" value="HIS_KIN"/>
    <property type="match status" value="1"/>
</dbReference>
<evidence type="ECO:0000256" key="8">
    <source>
        <dbReference type="ARBA" id="ARBA00022692"/>
    </source>
</evidence>
<dbReference type="InterPro" id="IPR001638">
    <property type="entry name" value="Solute-binding_3/MltF_N"/>
</dbReference>
<gene>
    <name evidence="20" type="ORF">FM038_014000</name>
</gene>
<dbReference type="Proteomes" id="UP000316416">
    <property type="component" value="Chromosome"/>
</dbReference>
<feature type="modified residue" description="4-aspartylphosphate" evidence="15">
    <location>
        <position position="880"/>
    </location>
</feature>
<dbReference type="SMART" id="SM00388">
    <property type="entry name" value="HisKA"/>
    <property type="match status" value="1"/>
</dbReference>
<evidence type="ECO:0000256" key="10">
    <source>
        <dbReference type="ARBA" id="ARBA00022840"/>
    </source>
</evidence>
<keyword evidence="16" id="KW-0732">Signal</keyword>
<keyword evidence="7" id="KW-0808">Transferase</keyword>
<feature type="domain" description="Histidine kinase" evidence="17">
    <location>
        <begin position="579"/>
        <end position="803"/>
    </location>
</feature>
<dbReference type="CDD" id="cd01007">
    <property type="entry name" value="PBP2_BvgS_HisK_like"/>
    <property type="match status" value="1"/>
</dbReference>
<protein>
    <recommendedName>
        <fullName evidence="3">histidine kinase</fullName>
        <ecNumber evidence="3">2.7.13.3</ecNumber>
    </recommendedName>
</protein>
<evidence type="ECO:0000256" key="16">
    <source>
        <dbReference type="SAM" id="SignalP"/>
    </source>
</evidence>
<dbReference type="SUPFAM" id="SSF55874">
    <property type="entry name" value="ATPase domain of HSP90 chaperone/DNA topoisomerase II/histidine kinase"/>
    <property type="match status" value="1"/>
</dbReference>
<dbReference type="CDD" id="cd00082">
    <property type="entry name" value="HisKA"/>
    <property type="match status" value="1"/>
</dbReference>
<evidence type="ECO:0000256" key="5">
    <source>
        <dbReference type="ARBA" id="ARBA00022519"/>
    </source>
</evidence>
<dbReference type="RefSeq" id="WP_185965695.1">
    <property type="nucleotide sequence ID" value="NZ_CP045503.2"/>
</dbReference>
<keyword evidence="5" id="KW-0997">Cell inner membrane</keyword>
<keyword evidence="13" id="KW-0472">Membrane</keyword>
<evidence type="ECO:0000259" key="19">
    <source>
        <dbReference type="PROSITE" id="PS50894"/>
    </source>
</evidence>
<dbReference type="Gene3D" id="3.40.190.10">
    <property type="entry name" value="Periplasmic binding protein-like II"/>
    <property type="match status" value="2"/>
</dbReference>
<evidence type="ECO:0000256" key="4">
    <source>
        <dbReference type="ARBA" id="ARBA00022475"/>
    </source>
</evidence>
<dbReference type="InterPro" id="IPR008207">
    <property type="entry name" value="Sig_transdc_His_kin_Hpt_dom"/>
</dbReference>
<dbReference type="PANTHER" id="PTHR43047:SF78">
    <property type="entry name" value="SENSORY_REGULATORY PROTEIN RPFC"/>
    <property type="match status" value="1"/>
</dbReference>
<dbReference type="SUPFAM" id="SSF53850">
    <property type="entry name" value="Periplasmic binding protein-like II"/>
    <property type="match status" value="1"/>
</dbReference>
<dbReference type="CDD" id="cd00088">
    <property type="entry name" value="HPT"/>
    <property type="match status" value="1"/>
</dbReference>
<dbReference type="Pfam" id="PF00512">
    <property type="entry name" value="HisKA"/>
    <property type="match status" value="1"/>
</dbReference>
<evidence type="ECO:0000256" key="6">
    <source>
        <dbReference type="ARBA" id="ARBA00022553"/>
    </source>
</evidence>
<proteinExistence type="predicted"/>
<feature type="domain" description="HPt" evidence="19">
    <location>
        <begin position="1049"/>
        <end position="1142"/>
    </location>
</feature>
<dbReference type="SUPFAM" id="SSF47226">
    <property type="entry name" value="Histidine-containing phosphotransfer domain, HPT domain"/>
    <property type="match status" value="1"/>
</dbReference>
<dbReference type="InterPro" id="IPR004358">
    <property type="entry name" value="Sig_transdc_His_kin-like_C"/>
</dbReference>
<dbReference type="Pfam" id="PF01627">
    <property type="entry name" value="Hpt"/>
    <property type="match status" value="1"/>
</dbReference>
<dbReference type="Gene3D" id="1.20.120.160">
    <property type="entry name" value="HPT domain"/>
    <property type="match status" value="1"/>
</dbReference>
<dbReference type="PROSITE" id="PS50894">
    <property type="entry name" value="HPT"/>
    <property type="match status" value="1"/>
</dbReference>
<evidence type="ECO:0000256" key="11">
    <source>
        <dbReference type="ARBA" id="ARBA00022989"/>
    </source>
</evidence>
<feature type="chain" id="PRO_5046719537" description="histidine kinase" evidence="16">
    <location>
        <begin position="34"/>
        <end position="1148"/>
    </location>
</feature>
<keyword evidence="12" id="KW-0902">Two-component regulatory system</keyword>
<evidence type="ECO:0000259" key="18">
    <source>
        <dbReference type="PROSITE" id="PS50110"/>
    </source>
</evidence>
<dbReference type="EMBL" id="CP045503">
    <property type="protein sequence ID" value="QPG58430.2"/>
    <property type="molecule type" value="Genomic_DNA"/>
</dbReference>
<evidence type="ECO:0000256" key="15">
    <source>
        <dbReference type="PROSITE-ProRule" id="PRU00169"/>
    </source>
</evidence>
<dbReference type="InterPro" id="IPR036890">
    <property type="entry name" value="HATPase_C_sf"/>
</dbReference>
<dbReference type="InterPro" id="IPR011006">
    <property type="entry name" value="CheY-like_superfamily"/>
</dbReference>
<keyword evidence="4" id="KW-1003">Cell membrane</keyword>
<dbReference type="Pfam" id="PF00072">
    <property type="entry name" value="Response_reg"/>
    <property type="match status" value="1"/>
</dbReference>
<organism evidence="20 21">
    <name type="scientific">Shewanella eurypsychrophilus</name>
    <dbReference type="NCBI Taxonomy" id="2593656"/>
    <lineage>
        <taxon>Bacteria</taxon>
        <taxon>Pseudomonadati</taxon>
        <taxon>Pseudomonadota</taxon>
        <taxon>Gammaproteobacteria</taxon>
        <taxon>Alteromonadales</taxon>
        <taxon>Shewanellaceae</taxon>
        <taxon>Shewanella</taxon>
    </lineage>
</organism>
<dbReference type="Gene3D" id="3.30.565.10">
    <property type="entry name" value="Histidine kinase-like ATPase, C-terminal domain"/>
    <property type="match status" value="1"/>
</dbReference>
<dbReference type="InterPro" id="IPR001789">
    <property type="entry name" value="Sig_transdc_resp-reg_receiver"/>
</dbReference>
<comment type="subcellular location">
    <subcellularLocation>
        <location evidence="2">Cell inner membrane</location>
        <topology evidence="2">Multi-pass membrane protein</topology>
    </subcellularLocation>
</comment>
<evidence type="ECO:0000256" key="9">
    <source>
        <dbReference type="ARBA" id="ARBA00022777"/>
    </source>
</evidence>
<keyword evidence="10" id="KW-0067">ATP-binding</keyword>
<dbReference type="SMART" id="SM00062">
    <property type="entry name" value="PBPb"/>
    <property type="match status" value="1"/>
</dbReference>
<evidence type="ECO:0000259" key="17">
    <source>
        <dbReference type="PROSITE" id="PS50109"/>
    </source>
</evidence>
<comment type="catalytic activity">
    <reaction evidence="1">
        <text>ATP + protein L-histidine = ADP + protein N-phospho-L-histidine.</text>
        <dbReference type="EC" id="2.7.13.3"/>
    </reaction>
</comment>